<dbReference type="Gene3D" id="2.40.10.10">
    <property type="entry name" value="Trypsin-like serine proteases"/>
    <property type="match status" value="1"/>
</dbReference>
<dbReference type="InterPro" id="IPR019500">
    <property type="entry name" value="Pep_S46"/>
</dbReference>
<reference evidence="7" key="1">
    <citation type="submission" date="2021-02" db="EMBL/GenBank/DDBJ databases">
        <authorList>
            <person name="Dougan E. K."/>
            <person name="Rhodes N."/>
            <person name="Thang M."/>
            <person name="Chan C."/>
        </authorList>
    </citation>
    <scope>NUCLEOTIDE SEQUENCE</scope>
</reference>
<dbReference type="EMBL" id="CAJNIZ010011488">
    <property type="protein sequence ID" value="CAE7320107.1"/>
    <property type="molecule type" value="Genomic_DNA"/>
</dbReference>
<evidence type="ECO:0000256" key="3">
    <source>
        <dbReference type="ARBA" id="ARBA00022670"/>
    </source>
</evidence>
<evidence type="ECO:0000313" key="7">
    <source>
        <dbReference type="EMBL" id="CAE7320107.1"/>
    </source>
</evidence>
<gene>
    <name evidence="7" type="primary">dpp7</name>
    <name evidence="7" type="ORF">SPIL2461_LOCUS7381</name>
</gene>
<feature type="non-terminal residue" evidence="7">
    <location>
        <position position="1"/>
    </location>
</feature>
<keyword evidence="6" id="KW-0175">Coiled coil</keyword>
<dbReference type="PANTHER" id="PTHR38469">
    <property type="entry name" value="PERIPLASMIC PEPTIDASE SUBFAMILY S1B"/>
    <property type="match status" value="1"/>
</dbReference>
<name>A0A812NS34_SYMPI</name>
<protein>
    <submittedName>
        <fullName evidence="7">Dpp7 protein</fullName>
    </submittedName>
</protein>
<dbReference type="GO" id="GO:0008239">
    <property type="term" value="F:dipeptidyl-peptidase activity"/>
    <property type="evidence" value="ECO:0007669"/>
    <property type="project" value="InterPro"/>
</dbReference>
<dbReference type="Pfam" id="PF10459">
    <property type="entry name" value="Peptidase_S46"/>
    <property type="match status" value="1"/>
</dbReference>
<keyword evidence="2" id="KW-0031">Aminopeptidase</keyword>
<dbReference type="GO" id="GO:0070009">
    <property type="term" value="F:serine-type aminopeptidase activity"/>
    <property type="evidence" value="ECO:0007669"/>
    <property type="project" value="InterPro"/>
</dbReference>
<keyword evidence="8" id="KW-1185">Reference proteome</keyword>
<dbReference type="InterPro" id="IPR043504">
    <property type="entry name" value="Peptidase_S1_PA_chymotrypsin"/>
</dbReference>
<evidence type="ECO:0000256" key="6">
    <source>
        <dbReference type="SAM" id="Coils"/>
    </source>
</evidence>
<dbReference type="SUPFAM" id="SSF50494">
    <property type="entry name" value="Trypsin-like serine proteases"/>
    <property type="match status" value="1"/>
</dbReference>
<dbReference type="InterPro" id="IPR009003">
    <property type="entry name" value="Peptidase_S1_PA"/>
</dbReference>
<proteinExistence type="inferred from homology"/>
<evidence type="ECO:0000313" key="8">
    <source>
        <dbReference type="Proteomes" id="UP000649617"/>
    </source>
</evidence>
<dbReference type="GO" id="GO:0006508">
    <property type="term" value="P:proteolysis"/>
    <property type="evidence" value="ECO:0007669"/>
    <property type="project" value="UniProtKB-KW"/>
</dbReference>
<dbReference type="PANTHER" id="PTHR38469:SF1">
    <property type="entry name" value="PERIPLASMIC PEPTIDASE SUBFAMILY S1B"/>
    <property type="match status" value="1"/>
</dbReference>
<dbReference type="AlphaFoldDB" id="A0A812NS34"/>
<dbReference type="Proteomes" id="UP000649617">
    <property type="component" value="Unassembled WGS sequence"/>
</dbReference>
<keyword evidence="5" id="KW-0378">Hydrolase</keyword>
<feature type="coiled-coil region" evidence="6">
    <location>
        <begin position="316"/>
        <end position="343"/>
    </location>
</feature>
<accession>A0A812NS34</accession>
<keyword evidence="3" id="KW-0645">Protease</keyword>
<comment type="similarity">
    <text evidence="1">Belongs to the peptidase S46 family.</text>
</comment>
<comment type="caution">
    <text evidence="7">The sequence shown here is derived from an EMBL/GenBank/DDBJ whole genome shotgun (WGS) entry which is preliminary data.</text>
</comment>
<keyword evidence="4" id="KW-0732">Signal</keyword>
<evidence type="ECO:0000256" key="5">
    <source>
        <dbReference type="ARBA" id="ARBA00022801"/>
    </source>
</evidence>
<evidence type="ECO:0000256" key="2">
    <source>
        <dbReference type="ARBA" id="ARBA00022438"/>
    </source>
</evidence>
<organism evidence="7 8">
    <name type="scientific">Symbiodinium pilosum</name>
    <name type="common">Dinoflagellate</name>
    <dbReference type="NCBI Taxonomy" id="2952"/>
    <lineage>
        <taxon>Eukaryota</taxon>
        <taxon>Sar</taxon>
        <taxon>Alveolata</taxon>
        <taxon>Dinophyceae</taxon>
        <taxon>Suessiales</taxon>
        <taxon>Symbiodiniaceae</taxon>
        <taxon>Symbiodinium</taxon>
    </lineage>
</organism>
<evidence type="ECO:0000256" key="1">
    <source>
        <dbReference type="ARBA" id="ARBA00010491"/>
    </source>
</evidence>
<sequence length="660" mass="75964">GNNAFIVWEDADIDQEKTNEGLFVRFLVRMEDVSKRVNAELTPEMSEADRDAKIGEISKQIADEATEENDYEANVKSFYHGNEFYLFVYERYNDVRLVGAPPSSIGKFGGDTDNWMWPRHTGDFSLFRVYTAPDGTPADYSEENIPMKPKHYLPVSLDGVKEGDFSMVFGYPGSTDRYLSSYGVKQAIDKYNPTVVKIRDRKLEIMKKYMDRDPATRIAYSSKYAQTSNYWKYYIGQTEQLKNNNVWAKKKVIEDDFAKWVKAKPARQEKYGETISLLEEAYNKSDEYVTGNVYVLEAGLLGSDLTLFAFRFDRLMDAAFTIREQMEEKMDEAEDDEARKQIKEEYEGRFNAIMASINESVEEHFKEYNKDMDKERFAALFQMYYDNVPKDQQPEFFRLVEDKFDGNFSEFADEVYEDSFLASKEEVLEYLEKPKEKTLRKDYAAMAGRQLINMYRGSAQAHEDTDAKMEKGYRLLTAGLREMNPNRNYSPDANSTMRMTYGTVGSYYPRDGVFYDYYTTAEGILQKEDPNDMEFVVPDHMISLIEEGDYGRYANSEGELPVCFISNNDITGGNSGSPVINGKGELIGCAFDGNWEAMSGDIFFETNLQRTISVDARYILFVIDKYAGAKNLVDEMTLVQTDDAPVVEKDMPREAQEVMN</sequence>
<dbReference type="OrthoDB" id="188521at2759"/>
<evidence type="ECO:0000256" key="4">
    <source>
        <dbReference type="ARBA" id="ARBA00022729"/>
    </source>
</evidence>